<evidence type="ECO:0000256" key="2">
    <source>
        <dbReference type="RuleBase" id="RU102079"/>
    </source>
</evidence>
<dbReference type="GO" id="GO:0030395">
    <property type="term" value="F:lactose binding"/>
    <property type="evidence" value="ECO:0007669"/>
    <property type="project" value="TreeGrafter"/>
</dbReference>
<dbReference type="SMART" id="SM00276">
    <property type="entry name" value="GLECT"/>
    <property type="match status" value="1"/>
</dbReference>
<dbReference type="AlphaFoldDB" id="A0A6J0SFJ2"/>
<dbReference type="InterPro" id="IPR001079">
    <property type="entry name" value="Galectin_CRD"/>
</dbReference>
<dbReference type="GO" id="GO:0005615">
    <property type="term" value="C:extracellular space"/>
    <property type="evidence" value="ECO:0007669"/>
    <property type="project" value="TreeGrafter"/>
</dbReference>
<evidence type="ECO:0000313" key="5">
    <source>
        <dbReference type="RefSeq" id="XP_020633583.2"/>
    </source>
</evidence>
<dbReference type="InParanoid" id="A0A6J0SFJ2"/>
<organism evidence="4 5">
    <name type="scientific">Pogona vitticeps</name>
    <name type="common">central bearded dragon</name>
    <dbReference type="NCBI Taxonomy" id="103695"/>
    <lineage>
        <taxon>Eukaryota</taxon>
        <taxon>Metazoa</taxon>
        <taxon>Chordata</taxon>
        <taxon>Craniata</taxon>
        <taxon>Vertebrata</taxon>
        <taxon>Euteleostomi</taxon>
        <taxon>Lepidosauria</taxon>
        <taxon>Squamata</taxon>
        <taxon>Bifurcata</taxon>
        <taxon>Unidentata</taxon>
        <taxon>Episquamata</taxon>
        <taxon>Toxicofera</taxon>
        <taxon>Iguania</taxon>
        <taxon>Acrodonta</taxon>
        <taxon>Agamidae</taxon>
        <taxon>Amphibolurinae</taxon>
        <taxon>Pogona</taxon>
    </lineage>
</organism>
<evidence type="ECO:0000256" key="1">
    <source>
        <dbReference type="ARBA" id="ARBA00022734"/>
    </source>
</evidence>
<dbReference type="PANTHER" id="PTHR11346:SF97">
    <property type="entry name" value="GALECTIN-1"/>
    <property type="match status" value="1"/>
</dbReference>
<dbReference type="InterPro" id="IPR044156">
    <property type="entry name" value="Galectin-like"/>
</dbReference>
<dbReference type="PANTHER" id="PTHR11346">
    <property type="entry name" value="GALECTIN"/>
    <property type="match status" value="1"/>
</dbReference>
<dbReference type="InterPro" id="IPR013320">
    <property type="entry name" value="ConA-like_dom_sf"/>
</dbReference>
<sequence>MLSQMTFHHLSVKPGECIKVKGKVAPDAKSFALNLGQDGSDLILHFNPRFDSLGDARTIVCNSREGGEWGSELREPEFPFQEGEDTKICVYFDVDHVTVKINGDHEIKFPNRLGRDSAEYFSVEGDFTIKSVKFD</sequence>
<dbReference type="Proteomes" id="UP001652642">
    <property type="component" value="Chromosome 2"/>
</dbReference>
<dbReference type="Gene3D" id="2.60.120.200">
    <property type="match status" value="1"/>
</dbReference>
<protein>
    <recommendedName>
        <fullName evidence="2">Galectin</fullName>
    </recommendedName>
</protein>
<dbReference type="SMART" id="SM00908">
    <property type="entry name" value="Gal-bind_lectin"/>
    <property type="match status" value="1"/>
</dbReference>
<feature type="domain" description="Galectin" evidence="3">
    <location>
        <begin position="4"/>
        <end position="135"/>
    </location>
</feature>
<reference evidence="4" key="1">
    <citation type="submission" date="2025-05" db="UniProtKB">
        <authorList>
            <consortium name="RefSeq"/>
        </authorList>
    </citation>
    <scope>NUCLEOTIDE SEQUENCE [LARGE SCALE GENOMIC DNA]</scope>
</reference>
<reference evidence="5" key="2">
    <citation type="submission" date="2025-08" db="UniProtKB">
        <authorList>
            <consortium name="RefSeq"/>
        </authorList>
    </citation>
    <scope>IDENTIFICATION</scope>
</reference>
<accession>A0A6J0SFJ2</accession>
<dbReference type="CDD" id="cd00070">
    <property type="entry name" value="GLECT"/>
    <property type="match status" value="1"/>
</dbReference>
<evidence type="ECO:0000259" key="3">
    <source>
        <dbReference type="PROSITE" id="PS51304"/>
    </source>
</evidence>
<dbReference type="GeneID" id="110070256"/>
<dbReference type="GO" id="GO:0043236">
    <property type="term" value="F:laminin binding"/>
    <property type="evidence" value="ECO:0007669"/>
    <property type="project" value="TreeGrafter"/>
</dbReference>
<proteinExistence type="predicted"/>
<dbReference type="PROSITE" id="PS51304">
    <property type="entry name" value="GALECTIN"/>
    <property type="match status" value="1"/>
</dbReference>
<dbReference type="SUPFAM" id="SSF49899">
    <property type="entry name" value="Concanavalin A-like lectins/glucanases"/>
    <property type="match status" value="1"/>
</dbReference>
<keyword evidence="1 2" id="KW-0430">Lectin</keyword>
<dbReference type="Pfam" id="PF00337">
    <property type="entry name" value="Gal-bind_lectin"/>
    <property type="match status" value="1"/>
</dbReference>
<dbReference type="RefSeq" id="XP_020633583.2">
    <property type="nucleotide sequence ID" value="XM_020777924.2"/>
</dbReference>
<dbReference type="KEGG" id="pvt:110070256"/>
<gene>
    <name evidence="5" type="primary">LOC110070256</name>
</gene>
<name>A0A6J0SFJ2_9SAUR</name>
<dbReference type="OrthoDB" id="8443340at2759"/>
<keyword evidence="4" id="KW-1185">Reference proteome</keyword>
<evidence type="ECO:0000313" key="4">
    <source>
        <dbReference type="Proteomes" id="UP001652642"/>
    </source>
</evidence>